<accession>A0AAD7H3F5</accession>
<name>A0AAD7H3F5_MYCRO</name>
<evidence type="ECO:0000313" key="2">
    <source>
        <dbReference type="EMBL" id="KAJ7710875.1"/>
    </source>
</evidence>
<organism evidence="2 3">
    <name type="scientific">Mycena rosella</name>
    <name type="common">Pink bonnet</name>
    <name type="synonym">Agaricus rosellus</name>
    <dbReference type="NCBI Taxonomy" id="1033263"/>
    <lineage>
        <taxon>Eukaryota</taxon>
        <taxon>Fungi</taxon>
        <taxon>Dikarya</taxon>
        <taxon>Basidiomycota</taxon>
        <taxon>Agaricomycotina</taxon>
        <taxon>Agaricomycetes</taxon>
        <taxon>Agaricomycetidae</taxon>
        <taxon>Agaricales</taxon>
        <taxon>Marasmiineae</taxon>
        <taxon>Mycenaceae</taxon>
        <taxon>Mycena</taxon>
    </lineage>
</organism>
<feature type="region of interest" description="Disordered" evidence="1">
    <location>
        <begin position="316"/>
        <end position="339"/>
    </location>
</feature>
<gene>
    <name evidence="2" type="ORF">B0H17DRAFT_1324343</name>
</gene>
<dbReference type="Proteomes" id="UP001221757">
    <property type="component" value="Unassembled WGS sequence"/>
</dbReference>
<evidence type="ECO:0000313" key="3">
    <source>
        <dbReference type="Proteomes" id="UP001221757"/>
    </source>
</evidence>
<feature type="compositionally biased region" description="Basic and acidic residues" evidence="1">
    <location>
        <begin position="104"/>
        <end position="116"/>
    </location>
</feature>
<reference evidence="2" key="1">
    <citation type="submission" date="2023-03" db="EMBL/GenBank/DDBJ databases">
        <title>Massive genome expansion in bonnet fungi (Mycena s.s.) driven by repeated elements and novel gene families across ecological guilds.</title>
        <authorList>
            <consortium name="Lawrence Berkeley National Laboratory"/>
            <person name="Harder C.B."/>
            <person name="Miyauchi S."/>
            <person name="Viragh M."/>
            <person name="Kuo A."/>
            <person name="Thoen E."/>
            <person name="Andreopoulos B."/>
            <person name="Lu D."/>
            <person name="Skrede I."/>
            <person name="Drula E."/>
            <person name="Henrissat B."/>
            <person name="Morin E."/>
            <person name="Kohler A."/>
            <person name="Barry K."/>
            <person name="LaButti K."/>
            <person name="Morin E."/>
            <person name="Salamov A."/>
            <person name="Lipzen A."/>
            <person name="Mereny Z."/>
            <person name="Hegedus B."/>
            <person name="Baldrian P."/>
            <person name="Stursova M."/>
            <person name="Weitz H."/>
            <person name="Taylor A."/>
            <person name="Grigoriev I.V."/>
            <person name="Nagy L.G."/>
            <person name="Martin F."/>
            <person name="Kauserud H."/>
        </authorList>
    </citation>
    <scope>NUCLEOTIDE SEQUENCE</scope>
    <source>
        <strain evidence="2">CBHHK067</strain>
    </source>
</reference>
<feature type="region of interest" description="Disordered" evidence="1">
    <location>
        <begin position="1"/>
        <end position="40"/>
    </location>
</feature>
<feature type="compositionally biased region" description="Basic and acidic residues" evidence="1">
    <location>
        <begin position="29"/>
        <end position="40"/>
    </location>
</feature>
<evidence type="ECO:0000256" key="1">
    <source>
        <dbReference type="SAM" id="MobiDB-lite"/>
    </source>
</evidence>
<sequence length="339" mass="36748">MPDTVEQVPGTAIPSAAVKRKDRAGNAGKEYDLAKAEYDAVIRRRDHIRARADAGQDNVEGSDEEAEEAAPKESSVCLGKRRTRAAEEDNEEAPSKKKRASRPTGRDKEKGKEPFRNNDLQQDESDPATYEIEPNQNRTIELIIYTESDSEPVQQILDVRHPGDLNLAFLPIAITVKAVTSVGEPGLDYDWFCVFNKTFMPGAFLNPINMLSRGHVLVCRSAVILEMECPGIQDAINKVYESLLGMVKDEYDWEDEVEVISPRADLSTAPSSSLMGSLSGSVPSSSLAMTGRGASSSAMAGPGPSSLAASAAYTSAGNKKWVKREPDLGGDDDIIEISD</sequence>
<keyword evidence="3" id="KW-1185">Reference proteome</keyword>
<feature type="region of interest" description="Disordered" evidence="1">
    <location>
        <begin position="52"/>
        <end position="133"/>
    </location>
</feature>
<proteinExistence type="predicted"/>
<comment type="caution">
    <text evidence="2">The sequence shown here is derived from an EMBL/GenBank/DDBJ whole genome shotgun (WGS) entry which is preliminary data.</text>
</comment>
<feature type="compositionally biased region" description="Acidic residues" evidence="1">
    <location>
        <begin position="328"/>
        <end position="339"/>
    </location>
</feature>
<dbReference type="AlphaFoldDB" id="A0AAD7H3F5"/>
<protein>
    <submittedName>
        <fullName evidence="2">Uncharacterized protein</fullName>
    </submittedName>
</protein>
<dbReference type="EMBL" id="JARKIE010000001">
    <property type="protein sequence ID" value="KAJ7710875.1"/>
    <property type="molecule type" value="Genomic_DNA"/>
</dbReference>